<keyword evidence="2" id="KW-1185">Reference proteome</keyword>
<comment type="caution">
    <text evidence="1">The sequence shown here is derived from an EMBL/GenBank/DDBJ whole genome shotgun (WGS) entry which is preliminary data.</text>
</comment>
<dbReference type="Proteomes" id="UP001365542">
    <property type="component" value="Unassembled WGS sequence"/>
</dbReference>
<gene>
    <name evidence="1" type="ORF">TWF694_005486</name>
</gene>
<evidence type="ECO:0000313" key="2">
    <source>
        <dbReference type="Proteomes" id="UP001365542"/>
    </source>
</evidence>
<dbReference type="AlphaFoldDB" id="A0AAV9WUK2"/>
<sequence length="241" mass="27626">MEQPLFIMGMPAFPDPVDYSTRGRQQSTRTFDPQVAQYFELVGLFGPSINNKTKAHICTTCPDLSAVSHEYIDLEHGVLRTPGNSEDQEYIEIPDSFESLEALEFVGFSPDMAKEIWGQWNAFSEETRYLTSFRKFAMSFVKNPGDSFQDSYSLQDDWSRSLEQLGVSTKLRDAIMLPASDSVRVTASCQFWVEDSMKRNWWSLRSLRWIFNNNAEYLQSIKFKGTAIDDICSVLDLTKLT</sequence>
<reference evidence="1 2" key="1">
    <citation type="submission" date="2019-10" db="EMBL/GenBank/DDBJ databases">
        <authorList>
            <person name="Palmer J.M."/>
        </authorList>
    </citation>
    <scope>NUCLEOTIDE SEQUENCE [LARGE SCALE GENOMIC DNA]</scope>
    <source>
        <strain evidence="1 2">TWF694</strain>
    </source>
</reference>
<name>A0AAV9WUK2_9PEZI</name>
<protein>
    <submittedName>
        <fullName evidence="1">Uncharacterized protein</fullName>
    </submittedName>
</protein>
<dbReference type="EMBL" id="JAVHJO010000017">
    <property type="protein sequence ID" value="KAK6525347.1"/>
    <property type="molecule type" value="Genomic_DNA"/>
</dbReference>
<proteinExistence type="predicted"/>
<evidence type="ECO:0000313" key="1">
    <source>
        <dbReference type="EMBL" id="KAK6525347.1"/>
    </source>
</evidence>
<organism evidence="1 2">
    <name type="scientific">Orbilia ellipsospora</name>
    <dbReference type="NCBI Taxonomy" id="2528407"/>
    <lineage>
        <taxon>Eukaryota</taxon>
        <taxon>Fungi</taxon>
        <taxon>Dikarya</taxon>
        <taxon>Ascomycota</taxon>
        <taxon>Pezizomycotina</taxon>
        <taxon>Orbiliomycetes</taxon>
        <taxon>Orbiliales</taxon>
        <taxon>Orbiliaceae</taxon>
        <taxon>Orbilia</taxon>
    </lineage>
</organism>
<accession>A0AAV9WUK2</accession>